<comment type="caution">
    <text evidence="4">The sequence shown here is derived from an EMBL/GenBank/DDBJ whole genome shotgun (WGS) entry which is preliminary data.</text>
</comment>
<dbReference type="Proteomes" id="UP000828390">
    <property type="component" value="Unassembled WGS sequence"/>
</dbReference>
<evidence type="ECO:0000256" key="1">
    <source>
        <dbReference type="ARBA" id="ARBA00022837"/>
    </source>
</evidence>
<accession>A0A9D4LLI1</accession>
<feature type="domain" description="EF-hand" evidence="3">
    <location>
        <begin position="135"/>
        <end position="170"/>
    </location>
</feature>
<organism evidence="4 5">
    <name type="scientific">Dreissena polymorpha</name>
    <name type="common">Zebra mussel</name>
    <name type="synonym">Mytilus polymorpha</name>
    <dbReference type="NCBI Taxonomy" id="45954"/>
    <lineage>
        <taxon>Eukaryota</taxon>
        <taxon>Metazoa</taxon>
        <taxon>Spiralia</taxon>
        <taxon>Lophotrochozoa</taxon>
        <taxon>Mollusca</taxon>
        <taxon>Bivalvia</taxon>
        <taxon>Autobranchia</taxon>
        <taxon>Heteroconchia</taxon>
        <taxon>Euheterodonta</taxon>
        <taxon>Imparidentia</taxon>
        <taxon>Neoheterodontei</taxon>
        <taxon>Myida</taxon>
        <taxon>Dreissenoidea</taxon>
        <taxon>Dreissenidae</taxon>
        <taxon>Dreissena</taxon>
    </lineage>
</organism>
<sequence>MNASLPSVMEELAALMKSNEKGSKIPKPGKKKIRKRRISLKGKHPEVEEGEPEEFIYSWPKCSCGVKHPPIPSFQPPDGVRCMFYWQIADQFPFMTLHRALTTELKFINADADQSGLIEMCELRGLLKSTLGEDVSDLTIEGTFNEIDTDKSGTLDFLEVLTAGEHAAIDREERILESLCHAHNRKSSDSSHHWRHEIRTSSSLRWTPVTEMKQGIKLKHKNDALTGSSSKALGSGTQWSTHSDCAITRNSS</sequence>
<dbReference type="Pfam" id="PF13499">
    <property type="entry name" value="EF-hand_7"/>
    <property type="match status" value="1"/>
</dbReference>
<proteinExistence type="predicted"/>
<dbReference type="PROSITE" id="PS50222">
    <property type="entry name" value="EF_HAND_2"/>
    <property type="match status" value="1"/>
</dbReference>
<evidence type="ECO:0000313" key="5">
    <source>
        <dbReference type="Proteomes" id="UP000828390"/>
    </source>
</evidence>
<evidence type="ECO:0000313" key="4">
    <source>
        <dbReference type="EMBL" id="KAH3858986.1"/>
    </source>
</evidence>
<dbReference type="SUPFAM" id="SSF47473">
    <property type="entry name" value="EF-hand"/>
    <property type="match status" value="1"/>
</dbReference>
<dbReference type="InterPro" id="IPR002048">
    <property type="entry name" value="EF_hand_dom"/>
</dbReference>
<protein>
    <recommendedName>
        <fullName evidence="3">EF-hand domain-containing protein</fullName>
    </recommendedName>
</protein>
<keyword evidence="5" id="KW-1185">Reference proteome</keyword>
<name>A0A9D4LLI1_DREPO</name>
<feature type="region of interest" description="Disordered" evidence="2">
    <location>
        <begin position="227"/>
        <end position="252"/>
    </location>
</feature>
<dbReference type="PROSITE" id="PS00018">
    <property type="entry name" value="EF_HAND_1"/>
    <property type="match status" value="2"/>
</dbReference>
<evidence type="ECO:0000256" key="2">
    <source>
        <dbReference type="SAM" id="MobiDB-lite"/>
    </source>
</evidence>
<evidence type="ECO:0000259" key="3">
    <source>
        <dbReference type="PROSITE" id="PS50222"/>
    </source>
</evidence>
<reference evidence="4" key="2">
    <citation type="submission" date="2020-11" db="EMBL/GenBank/DDBJ databases">
        <authorList>
            <person name="McCartney M.A."/>
            <person name="Auch B."/>
            <person name="Kono T."/>
            <person name="Mallez S."/>
            <person name="Becker A."/>
            <person name="Gohl D.M."/>
            <person name="Silverstein K.A.T."/>
            <person name="Koren S."/>
            <person name="Bechman K.B."/>
            <person name="Herman A."/>
            <person name="Abrahante J.E."/>
            <person name="Garbe J."/>
        </authorList>
    </citation>
    <scope>NUCLEOTIDE SEQUENCE</scope>
    <source>
        <strain evidence="4">Duluth1</strain>
        <tissue evidence="4">Whole animal</tissue>
    </source>
</reference>
<dbReference type="InterPro" id="IPR011992">
    <property type="entry name" value="EF-hand-dom_pair"/>
</dbReference>
<dbReference type="AlphaFoldDB" id="A0A9D4LLI1"/>
<reference evidence="4" key="1">
    <citation type="journal article" date="2019" name="bioRxiv">
        <title>The Genome of the Zebra Mussel, Dreissena polymorpha: A Resource for Invasive Species Research.</title>
        <authorList>
            <person name="McCartney M.A."/>
            <person name="Auch B."/>
            <person name="Kono T."/>
            <person name="Mallez S."/>
            <person name="Zhang Y."/>
            <person name="Obille A."/>
            <person name="Becker A."/>
            <person name="Abrahante J.E."/>
            <person name="Garbe J."/>
            <person name="Badalamenti J.P."/>
            <person name="Herman A."/>
            <person name="Mangelson H."/>
            <person name="Liachko I."/>
            <person name="Sullivan S."/>
            <person name="Sone E.D."/>
            <person name="Koren S."/>
            <person name="Silverstein K.A.T."/>
            <person name="Beckman K.B."/>
            <person name="Gohl D.M."/>
        </authorList>
    </citation>
    <scope>NUCLEOTIDE SEQUENCE</scope>
    <source>
        <strain evidence="4">Duluth1</strain>
        <tissue evidence="4">Whole animal</tissue>
    </source>
</reference>
<dbReference type="CDD" id="cd00051">
    <property type="entry name" value="EFh"/>
    <property type="match status" value="1"/>
</dbReference>
<dbReference type="GO" id="GO:0005509">
    <property type="term" value="F:calcium ion binding"/>
    <property type="evidence" value="ECO:0007669"/>
    <property type="project" value="InterPro"/>
</dbReference>
<keyword evidence="1" id="KW-0106">Calcium</keyword>
<gene>
    <name evidence="4" type="ORF">DPMN_101632</name>
</gene>
<dbReference type="Gene3D" id="1.10.238.10">
    <property type="entry name" value="EF-hand"/>
    <property type="match status" value="1"/>
</dbReference>
<dbReference type="InterPro" id="IPR018247">
    <property type="entry name" value="EF_Hand_1_Ca_BS"/>
</dbReference>
<dbReference type="EMBL" id="JAIWYP010000003">
    <property type="protein sequence ID" value="KAH3858986.1"/>
    <property type="molecule type" value="Genomic_DNA"/>
</dbReference>